<dbReference type="KEGG" id="nli:G3M70_14615"/>
<dbReference type="AlphaFoldDB" id="A0A7T0BY01"/>
<comment type="similarity">
    <text evidence="2">Belongs to the binding-protein-dependent transport system permease family. FecCD subfamily.</text>
</comment>
<dbReference type="Pfam" id="PF01032">
    <property type="entry name" value="FecCD"/>
    <property type="match status" value="1"/>
</dbReference>
<name>A0A7T0BY01_9BACT</name>
<evidence type="ECO:0000256" key="1">
    <source>
        <dbReference type="ARBA" id="ARBA00004651"/>
    </source>
</evidence>
<feature type="transmembrane region" description="Helical" evidence="8">
    <location>
        <begin position="66"/>
        <end position="87"/>
    </location>
</feature>
<evidence type="ECO:0000256" key="7">
    <source>
        <dbReference type="ARBA" id="ARBA00023136"/>
    </source>
</evidence>
<dbReference type="PANTHER" id="PTHR30472:SF25">
    <property type="entry name" value="ABC TRANSPORTER PERMEASE PROTEIN MJ0876-RELATED"/>
    <property type="match status" value="1"/>
</dbReference>
<evidence type="ECO:0000256" key="4">
    <source>
        <dbReference type="ARBA" id="ARBA00022475"/>
    </source>
</evidence>
<dbReference type="InterPro" id="IPR000522">
    <property type="entry name" value="ABC_transptr_permease_BtuC"/>
</dbReference>
<sequence>MITGILTARRFALSLTGFGMLFVATVTLSPLIGPTKIDLYNALFGSSNYTENVDANILFVARLPRILMAALTGAALSLAGAVFQALLRNDLAAPFTLGVSSGASLGAVLAISLGWNFSILGLPAFSLAAFLGALGSIFLVFNLVRTPQGQFSTSLLLLAGVTANFFFASLVMFIHYLSDFTRSFQIVRWLMGSLDVTHMENMLSIFPLVALGIAVLIFNARDLNLTSTGVESAMSRGVNVERTQKIGFIMASLVTGAVVSISGPIGFVGLIVPHIVRLIVGPDLRILLPSSIFFGASFLILCDNFARTLMAPVEIPVGVITAMLGGPFFIWLLKRKPA</sequence>
<evidence type="ECO:0000256" key="3">
    <source>
        <dbReference type="ARBA" id="ARBA00022448"/>
    </source>
</evidence>
<keyword evidence="5 8" id="KW-0812">Transmembrane</keyword>
<accession>A0A7T0BY01</accession>
<evidence type="ECO:0000256" key="6">
    <source>
        <dbReference type="ARBA" id="ARBA00022989"/>
    </source>
</evidence>
<reference evidence="9 10" key="1">
    <citation type="submission" date="2020-02" db="EMBL/GenBank/DDBJ databases">
        <title>Genomic and physiological characterization of two novel Nitrospinaceae genera.</title>
        <authorList>
            <person name="Mueller A.J."/>
            <person name="Jung M.-Y."/>
            <person name="Strachan C.R."/>
            <person name="Herbold C.W."/>
            <person name="Kirkegaard R.H."/>
            <person name="Daims H."/>
        </authorList>
    </citation>
    <scope>NUCLEOTIDE SEQUENCE [LARGE SCALE GENOMIC DNA]</scope>
    <source>
        <strain evidence="9">EB</strain>
    </source>
</reference>
<feature type="transmembrane region" description="Helical" evidence="8">
    <location>
        <begin position="246"/>
        <end position="272"/>
    </location>
</feature>
<protein>
    <submittedName>
        <fullName evidence="9">Iron ABC transporter permease</fullName>
    </submittedName>
</protein>
<dbReference type="FunFam" id="1.10.3470.10:FF:000001">
    <property type="entry name" value="Vitamin B12 ABC transporter permease BtuC"/>
    <property type="match status" value="1"/>
</dbReference>
<dbReference type="InterPro" id="IPR037294">
    <property type="entry name" value="ABC_BtuC-like"/>
</dbReference>
<dbReference type="GO" id="GO:0022857">
    <property type="term" value="F:transmembrane transporter activity"/>
    <property type="evidence" value="ECO:0007669"/>
    <property type="project" value="InterPro"/>
</dbReference>
<comment type="subcellular location">
    <subcellularLocation>
        <location evidence="1">Cell membrane</location>
        <topology evidence="1">Multi-pass membrane protein</topology>
    </subcellularLocation>
</comment>
<feature type="transmembrane region" description="Helical" evidence="8">
    <location>
        <begin position="121"/>
        <end position="143"/>
    </location>
</feature>
<feature type="transmembrane region" description="Helical" evidence="8">
    <location>
        <begin position="284"/>
        <end position="301"/>
    </location>
</feature>
<dbReference type="Proteomes" id="UP000594688">
    <property type="component" value="Chromosome"/>
</dbReference>
<organism evidence="9 10">
    <name type="scientific">Candidatus Nitronauta litoralis</name>
    <dbReference type="NCBI Taxonomy" id="2705533"/>
    <lineage>
        <taxon>Bacteria</taxon>
        <taxon>Pseudomonadati</taxon>
        <taxon>Nitrospinota/Tectimicrobiota group</taxon>
        <taxon>Nitrospinota</taxon>
        <taxon>Nitrospinia</taxon>
        <taxon>Nitrospinales</taxon>
        <taxon>Nitrospinaceae</taxon>
        <taxon>Candidatus Nitronauta</taxon>
    </lineage>
</organism>
<keyword evidence="4" id="KW-1003">Cell membrane</keyword>
<dbReference type="CDD" id="cd06550">
    <property type="entry name" value="TM_ABC_iron-siderophores_like"/>
    <property type="match status" value="1"/>
</dbReference>
<feature type="transmembrane region" description="Helical" evidence="8">
    <location>
        <begin position="155"/>
        <end position="178"/>
    </location>
</feature>
<dbReference type="Gene3D" id="1.10.3470.10">
    <property type="entry name" value="ABC transporter involved in vitamin B12 uptake, BtuC"/>
    <property type="match status" value="1"/>
</dbReference>
<dbReference type="GO" id="GO:0005886">
    <property type="term" value="C:plasma membrane"/>
    <property type="evidence" value="ECO:0007669"/>
    <property type="project" value="UniProtKB-SubCell"/>
</dbReference>
<feature type="transmembrane region" description="Helical" evidence="8">
    <location>
        <begin position="12"/>
        <end position="32"/>
    </location>
</feature>
<feature type="transmembrane region" description="Helical" evidence="8">
    <location>
        <begin position="198"/>
        <end position="218"/>
    </location>
</feature>
<feature type="transmembrane region" description="Helical" evidence="8">
    <location>
        <begin position="94"/>
        <end position="115"/>
    </location>
</feature>
<proteinExistence type="inferred from homology"/>
<evidence type="ECO:0000256" key="2">
    <source>
        <dbReference type="ARBA" id="ARBA00007935"/>
    </source>
</evidence>
<evidence type="ECO:0000313" key="10">
    <source>
        <dbReference type="Proteomes" id="UP000594688"/>
    </source>
</evidence>
<feature type="transmembrane region" description="Helical" evidence="8">
    <location>
        <begin position="313"/>
        <end position="333"/>
    </location>
</feature>
<evidence type="ECO:0000313" key="9">
    <source>
        <dbReference type="EMBL" id="QPJ63040.1"/>
    </source>
</evidence>
<dbReference type="EMBL" id="CP048685">
    <property type="protein sequence ID" value="QPJ63040.1"/>
    <property type="molecule type" value="Genomic_DNA"/>
</dbReference>
<evidence type="ECO:0000256" key="8">
    <source>
        <dbReference type="SAM" id="Phobius"/>
    </source>
</evidence>
<keyword evidence="7 8" id="KW-0472">Membrane</keyword>
<keyword evidence="3" id="KW-0813">Transport</keyword>
<keyword evidence="6 8" id="KW-1133">Transmembrane helix</keyword>
<dbReference type="PANTHER" id="PTHR30472">
    <property type="entry name" value="FERRIC ENTEROBACTIN TRANSPORT SYSTEM PERMEASE PROTEIN"/>
    <property type="match status" value="1"/>
</dbReference>
<evidence type="ECO:0000256" key="5">
    <source>
        <dbReference type="ARBA" id="ARBA00022692"/>
    </source>
</evidence>
<gene>
    <name evidence="9" type="ORF">G3M70_14615</name>
</gene>
<dbReference type="SUPFAM" id="SSF81345">
    <property type="entry name" value="ABC transporter involved in vitamin B12 uptake, BtuC"/>
    <property type="match status" value="1"/>
</dbReference>